<dbReference type="STRING" id="60547.GCA_000751215_06503"/>
<dbReference type="AlphaFoldDB" id="A0A069PP52"/>
<dbReference type="Proteomes" id="UP000027466">
    <property type="component" value="Unassembled WGS sequence"/>
</dbReference>
<proteinExistence type="predicted"/>
<keyword evidence="2" id="KW-1185">Reference proteome</keyword>
<reference evidence="1 2" key="1">
    <citation type="submission" date="2014-03" db="EMBL/GenBank/DDBJ databases">
        <title>Draft Genome Sequences of Four Burkholderia Strains.</title>
        <authorList>
            <person name="Liu X.Y."/>
            <person name="Li C.X."/>
            <person name="Xu J.H."/>
        </authorList>
    </citation>
    <scope>NUCLEOTIDE SEQUENCE [LARGE SCALE GENOMIC DNA]</scope>
    <source>
        <strain evidence="1 2">DSM 50014</strain>
    </source>
</reference>
<accession>A0A069PP52</accession>
<comment type="caution">
    <text evidence="1">The sequence shown here is derived from an EMBL/GenBank/DDBJ whole genome shotgun (WGS) entry which is preliminary data.</text>
</comment>
<evidence type="ECO:0000313" key="2">
    <source>
        <dbReference type="Proteomes" id="UP000027466"/>
    </source>
</evidence>
<protein>
    <submittedName>
        <fullName evidence="1">Uncharacterized protein</fullName>
    </submittedName>
</protein>
<evidence type="ECO:0000313" key="1">
    <source>
        <dbReference type="EMBL" id="KDR42425.1"/>
    </source>
</evidence>
<gene>
    <name evidence="1" type="ORF">BG61_09760</name>
</gene>
<dbReference type="EMBL" id="JFHC01000017">
    <property type="protein sequence ID" value="KDR42425.1"/>
    <property type="molecule type" value="Genomic_DNA"/>
</dbReference>
<name>A0A069PP52_9BURK</name>
<organism evidence="1 2">
    <name type="scientific">Caballeronia glathei</name>
    <dbReference type="NCBI Taxonomy" id="60547"/>
    <lineage>
        <taxon>Bacteria</taxon>
        <taxon>Pseudomonadati</taxon>
        <taxon>Pseudomonadota</taxon>
        <taxon>Betaproteobacteria</taxon>
        <taxon>Burkholderiales</taxon>
        <taxon>Burkholderiaceae</taxon>
        <taxon>Caballeronia</taxon>
    </lineage>
</organism>
<sequence length="427" mass="47514">MLLPVMQTEEEKMPRIDDLCTWSQIAQPSPNFVARQGALLQGAIDIVWSEWGVFRRMIVTRPHVLARENVLLSFLQMSAAKLTDLVFVDAELIDNLSDIPGNVASLAPLQAAWPHVVLHHTHIRRFYACRGGTRLRDFVELVTPVAHAVGNASTVDILQTIGTIVEAAFRENVNHPGRYEGVTRGRNGRMIAIICRLCRDFPPGSHFAGFAGWGNGNHTSISTNIRFHFMKHVLFMDTEGGLTANTATLLGVSAGFNSVEATHQLFEELTELEEESPAFSGECAEWWRALRMVLPRTVCEARIAPDDRDRQTLLGIWCPGAELLSGYIGDFVESGIIQRNPRLLAWFLENYERAYRDYAIQCSTSLHDIVVSSDGDSVFVAGTNGDDFVIGRLDESTGQLGISSCYKPADPNEKMRGHHLLKLWSLV</sequence>